<dbReference type="NCBIfam" id="TIGR01845">
    <property type="entry name" value="outer_NodT"/>
    <property type="match status" value="1"/>
</dbReference>
<dbReference type="Gene3D" id="1.20.1600.10">
    <property type="entry name" value="Outer membrane efflux proteins (OEP)"/>
    <property type="match status" value="1"/>
</dbReference>
<keyword evidence="3" id="KW-0175">Coiled coil</keyword>
<dbReference type="InterPro" id="IPR003423">
    <property type="entry name" value="OMP_efflux"/>
</dbReference>
<comment type="subcellular location">
    <subcellularLocation>
        <location evidence="2">Cell membrane</location>
        <topology evidence="2">Lipid-anchor</topology>
    </subcellularLocation>
</comment>
<dbReference type="GO" id="GO:0005886">
    <property type="term" value="C:plasma membrane"/>
    <property type="evidence" value="ECO:0007669"/>
    <property type="project" value="UniProtKB-SubCell"/>
</dbReference>
<evidence type="ECO:0000256" key="3">
    <source>
        <dbReference type="SAM" id="Coils"/>
    </source>
</evidence>
<dbReference type="RefSeq" id="WP_263037525.1">
    <property type="nucleotide sequence ID" value="NZ_JAOTPL010000006.1"/>
</dbReference>
<gene>
    <name evidence="4" type="ORF">OD355_05845</name>
</gene>
<evidence type="ECO:0000313" key="5">
    <source>
        <dbReference type="Proteomes" id="UP001209317"/>
    </source>
</evidence>
<comment type="caution">
    <text evidence="4">The sequence shown here is derived from an EMBL/GenBank/DDBJ whole genome shotgun (WGS) entry which is preliminary data.</text>
</comment>
<keyword evidence="2" id="KW-0812">Transmembrane</keyword>
<dbReference type="PROSITE" id="PS51257">
    <property type="entry name" value="PROKAR_LIPOPROTEIN"/>
    <property type="match status" value="1"/>
</dbReference>
<dbReference type="PANTHER" id="PTHR30203:SF33">
    <property type="entry name" value="BLR4455 PROTEIN"/>
    <property type="match status" value="1"/>
</dbReference>
<feature type="chain" id="PRO_5041775780" evidence="2">
    <location>
        <begin position="27"/>
        <end position="471"/>
    </location>
</feature>
<evidence type="ECO:0000313" key="4">
    <source>
        <dbReference type="EMBL" id="MCU7694037.1"/>
    </source>
</evidence>
<dbReference type="SUPFAM" id="SSF56954">
    <property type="entry name" value="Outer membrane efflux proteins (OEP)"/>
    <property type="match status" value="1"/>
</dbReference>
<dbReference type="Pfam" id="PF02321">
    <property type="entry name" value="OEP"/>
    <property type="match status" value="2"/>
</dbReference>
<keyword evidence="2" id="KW-0472">Membrane</keyword>
<dbReference type="Proteomes" id="UP001209317">
    <property type="component" value="Unassembled WGS sequence"/>
</dbReference>
<dbReference type="Gene3D" id="2.20.200.10">
    <property type="entry name" value="Outer membrane efflux proteins (OEP)"/>
    <property type="match status" value="1"/>
</dbReference>
<dbReference type="AlphaFoldDB" id="A0AAE3IQN8"/>
<dbReference type="PANTHER" id="PTHR30203">
    <property type="entry name" value="OUTER MEMBRANE CATION EFFLUX PROTEIN"/>
    <property type="match status" value="1"/>
</dbReference>
<organism evidence="4 5">
    <name type="scientific">Haoranjiania flava</name>
    <dbReference type="NCBI Taxonomy" id="1856322"/>
    <lineage>
        <taxon>Bacteria</taxon>
        <taxon>Pseudomonadati</taxon>
        <taxon>Bacteroidota</taxon>
        <taxon>Chitinophagia</taxon>
        <taxon>Chitinophagales</taxon>
        <taxon>Chitinophagaceae</taxon>
        <taxon>Haoranjiania</taxon>
    </lineage>
</organism>
<evidence type="ECO:0000256" key="1">
    <source>
        <dbReference type="ARBA" id="ARBA00007613"/>
    </source>
</evidence>
<dbReference type="GO" id="GO:0015562">
    <property type="term" value="F:efflux transmembrane transporter activity"/>
    <property type="evidence" value="ECO:0007669"/>
    <property type="project" value="InterPro"/>
</dbReference>
<accession>A0AAE3IQN8</accession>
<feature type="coiled-coil region" evidence="3">
    <location>
        <begin position="439"/>
        <end position="466"/>
    </location>
</feature>
<dbReference type="InterPro" id="IPR010131">
    <property type="entry name" value="MdtP/NodT-like"/>
</dbReference>
<keyword evidence="2" id="KW-1134">Transmembrane beta strand</keyword>
<evidence type="ECO:0000256" key="2">
    <source>
        <dbReference type="RuleBase" id="RU362097"/>
    </source>
</evidence>
<feature type="signal peptide" evidence="2">
    <location>
        <begin position="1"/>
        <end position="26"/>
    </location>
</feature>
<name>A0AAE3IQN8_9BACT</name>
<keyword evidence="2" id="KW-0732">Signal</keyword>
<keyword evidence="2" id="KW-0449">Lipoprotein</keyword>
<proteinExistence type="inferred from homology"/>
<comment type="similarity">
    <text evidence="1 2">Belongs to the outer membrane factor (OMF) (TC 1.B.17) family.</text>
</comment>
<keyword evidence="2" id="KW-0564">Palmitate</keyword>
<sequence>MKKKNFKIYIAVFSITLLLVSCKVTQTYTPPEVKQELQYELYRDVSTNDTTTLAHLPWQQLFTDAALQALIHKALANNFDLKIAVERINEATALYRQSGLAFLPSLNGSLSAGVNRSSRSNTNAAGFDINTTNTPVQLGVNASWEIDIWGKLKSAEQAALARLLQTDAAKRAVQTQIIANMASFYYRLLALDQNLAITEAAIAIRQEDVQTMKALKEAAIVTGAAVVQSEASLYAAQVSLPDIRRSIREIENMMSILAGEAPETIARSSLDAQKIITDLKTGVPLQLLSNRPDVQVAEFAFRTAFENANIARASFYPNLNITAALGISSLRFENLFKNSPLFYNIGGNLTQVIFNRGALKTQLKVAESQQLQALYAFQQSFLNAGKEVSDALYAYETGVEKQQTRSLQIASLQKAVEFNKELLKYSSATNYTDVLMSEQNLLQAQLAAVNDKLQQLQAVVELYQALGGGSN</sequence>
<dbReference type="EMBL" id="JAOTPL010000006">
    <property type="protein sequence ID" value="MCU7694037.1"/>
    <property type="molecule type" value="Genomic_DNA"/>
</dbReference>
<protein>
    <submittedName>
        <fullName evidence="4">Efflux transporter outer membrane subunit</fullName>
    </submittedName>
</protein>
<keyword evidence="5" id="KW-1185">Reference proteome</keyword>
<reference evidence="4" key="1">
    <citation type="submission" date="2022-10" db="EMBL/GenBank/DDBJ databases">
        <authorList>
            <person name="Kim H.S."/>
            <person name="Kim J.-S."/>
            <person name="Suh M.K."/>
            <person name="Eom M.K."/>
            <person name="Lee J.-S."/>
        </authorList>
    </citation>
    <scope>NUCLEOTIDE SEQUENCE</scope>
    <source>
        <strain evidence="4">LIP-5</strain>
    </source>
</reference>